<evidence type="ECO:0000256" key="7">
    <source>
        <dbReference type="SAM" id="Coils"/>
    </source>
</evidence>
<evidence type="ECO:0000259" key="9">
    <source>
        <dbReference type="PROSITE" id="PS50111"/>
    </source>
</evidence>
<dbReference type="AlphaFoldDB" id="A0A1T2XAE4"/>
<dbReference type="InterPro" id="IPR003660">
    <property type="entry name" value="HAMP_dom"/>
</dbReference>
<keyword evidence="8" id="KW-0812">Transmembrane</keyword>
<dbReference type="Pfam" id="PF12729">
    <property type="entry name" value="4HB_MCP_1"/>
    <property type="match status" value="1"/>
</dbReference>
<comment type="similarity">
    <text evidence="5">Belongs to the methyl-accepting chemotaxis (MCP) protein family.</text>
</comment>
<dbReference type="GO" id="GO:0007165">
    <property type="term" value="P:signal transduction"/>
    <property type="evidence" value="ECO:0007669"/>
    <property type="project" value="UniProtKB-KW"/>
</dbReference>
<dbReference type="GO" id="GO:0004888">
    <property type="term" value="F:transmembrane signaling receptor activity"/>
    <property type="evidence" value="ECO:0007669"/>
    <property type="project" value="InterPro"/>
</dbReference>
<dbReference type="PRINTS" id="PR00260">
    <property type="entry name" value="CHEMTRNSDUCR"/>
</dbReference>
<keyword evidence="8" id="KW-1133">Transmembrane helix</keyword>
<dbReference type="Pfam" id="PF00672">
    <property type="entry name" value="HAMP"/>
    <property type="match status" value="1"/>
</dbReference>
<sequence length="574" mass="63149">MENLSVRNKLNLIITLGILFILITGFIGMNGVNKVNTFLSKTYNDNIVSIKSLQGVRVDMQAIKGELLEMMLNGDSDTPIVSDKLGDELDKSIQTRLGNIDMLLNTYLGTELDATEQAQLDALKTSTLNYNKGVQEVIRGYRTGGMKEGLSSYYHSLSGLHQSLIEQMTELTDINVQQTDSYYQQSQSSKSSTIILVVICGIIALLITSIFGYVLARMITKPMRDIQSVMKKAQQGDLTVRSHYHSKDELGQLNGSFNLMLESLQGFMRRIMESSEQVAASSQELNASAEQTSQVTEQIVQAVGNVNNSMELQGQHVAATTQTVTDMNSGIQHVVNHTQEVSTTANQMVDQVVQGNQQAEATIEQMNEVAMKVDRLEEVLQHLNQRSDEIDKIVKVITDIAAQTSLLSLNASIEAARAGEEGRGFTVVANEVRKLADQSSHSADDIANLVSHIQEDTMQAMKSMNQVKLEMEDGMNRMYATGNVFSDVRHAVEGIAGRIEEVFATMEQLSAGSEQINDTMIHINESSGQAIDHFQQISSSTQEQLAAMEEVAASASHLSQLAEDMQETTSQFKS</sequence>
<protein>
    <recommendedName>
        <fullName evidence="13">Methyl-accepting chemotaxis protein</fullName>
    </recommendedName>
</protein>
<dbReference type="InterPro" id="IPR024478">
    <property type="entry name" value="HlyB_4HB_MCP"/>
</dbReference>
<dbReference type="PROSITE" id="PS50111">
    <property type="entry name" value="CHEMOTAXIS_TRANSDUC_2"/>
    <property type="match status" value="1"/>
</dbReference>
<keyword evidence="4 6" id="KW-0807">Transducer</keyword>
<keyword evidence="3 8" id="KW-0472">Membrane</keyword>
<dbReference type="Gene3D" id="1.10.287.950">
    <property type="entry name" value="Methyl-accepting chemotaxis protein"/>
    <property type="match status" value="1"/>
</dbReference>
<dbReference type="Gene3D" id="6.10.340.10">
    <property type="match status" value="1"/>
</dbReference>
<dbReference type="GO" id="GO:0005886">
    <property type="term" value="C:plasma membrane"/>
    <property type="evidence" value="ECO:0007669"/>
    <property type="project" value="UniProtKB-SubCell"/>
</dbReference>
<dbReference type="RefSeq" id="WP_078499922.1">
    <property type="nucleotide sequence ID" value="NZ_MSZX01000006.1"/>
</dbReference>
<feature type="coiled-coil region" evidence="7">
    <location>
        <begin position="356"/>
        <end position="393"/>
    </location>
</feature>
<evidence type="ECO:0000259" key="10">
    <source>
        <dbReference type="PROSITE" id="PS50885"/>
    </source>
</evidence>
<dbReference type="Pfam" id="PF00015">
    <property type="entry name" value="MCPsignal"/>
    <property type="match status" value="1"/>
</dbReference>
<evidence type="ECO:0000313" key="11">
    <source>
        <dbReference type="EMBL" id="OPA76874.1"/>
    </source>
</evidence>
<dbReference type="PANTHER" id="PTHR32089">
    <property type="entry name" value="METHYL-ACCEPTING CHEMOTAXIS PROTEIN MCPB"/>
    <property type="match status" value="1"/>
</dbReference>
<evidence type="ECO:0008006" key="13">
    <source>
        <dbReference type="Google" id="ProtNLM"/>
    </source>
</evidence>
<dbReference type="EMBL" id="MSZX01000006">
    <property type="protein sequence ID" value="OPA76874.1"/>
    <property type="molecule type" value="Genomic_DNA"/>
</dbReference>
<evidence type="ECO:0000256" key="4">
    <source>
        <dbReference type="ARBA" id="ARBA00023224"/>
    </source>
</evidence>
<evidence type="ECO:0000256" key="2">
    <source>
        <dbReference type="ARBA" id="ARBA00022475"/>
    </source>
</evidence>
<keyword evidence="2" id="KW-1003">Cell membrane</keyword>
<dbReference type="GO" id="GO:0006935">
    <property type="term" value="P:chemotaxis"/>
    <property type="evidence" value="ECO:0007669"/>
    <property type="project" value="InterPro"/>
</dbReference>
<keyword evidence="12" id="KW-1185">Reference proteome</keyword>
<gene>
    <name evidence="11" type="ORF">BVG16_17125</name>
</gene>
<dbReference type="PROSITE" id="PS50885">
    <property type="entry name" value="HAMP"/>
    <property type="match status" value="1"/>
</dbReference>
<dbReference type="Proteomes" id="UP000190188">
    <property type="component" value="Unassembled WGS sequence"/>
</dbReference>
<feature type="transmembrane region" description="Helical" evidence="8">
    <location>
        <begin position="194"/>
        <end position="216"/>
    </location>
</feature>
<dbReference type="InterPro" id="IPR004089">
    <property type="entry name" value="MCPsignal_dom"/>
</dbReference>
<dbReference type="InterPro" id="IPR004090">
    <property type="entry name" value="Chemotax_Me-accpt_rcpt"/>
</dbReference>
<reference evidence="11 12" key="1">
    <citation type="submission" date="2017-01" db="EMBL/GenBank/DDBJ databases">
        <title>Genome analysis of Paenibacillus selenitrireducens ES3-24.</title>
        <authorList>
            <person name="Xu D."/>
            <person name="Yao R."/>
            <person name="Zheng S."/>
        </authorList>
    </citation>
    <scope>NUCLEOTIDE SEQUENCE [LARGE SCALE GENOMIC DNA]</scope>
    <source>
        <strain evidence="11 12">ES3-24</strain>
    </source>
</reference>
<evidence type="ECO:0000256" key="8">
    <source>
        <dbReference type="SAM" id="Phobius"/>
    </source>
</evidence>
<evidence type="ECO:0000256" key="3">
    <source>
        <dbReference type="ARBA" id="ARBA00023136"/>
    </source>
</evidence>
<dbReference type="PANTHER" id="PTHR32089:SF112">
    <property type="entry name" value="LYSOZYME-LIKE PROTEIN-RELATED"/>
    <property type="match status" value="1"/>
</dbReference>
<dbReference type="OrthoDB" id="369835at2"/>
<evidence type="ECO:0000256" key="1">
    <source>
        <dbReference type="ARBA" id="ARBA00004236"/>
    </source>
</evidence>
<feature type="domain" description="Methyl-accepting transducer" evidence="9">
    <location>
        <begin position="288"/>
        <end position="524"/>
    </location>
</feature>
<evidence type="ECO:0000256" key="6">
    <source>
        <dbReference type="PROSITE-ProRule" id="PRU00284"/>
    </source>
</evidence>
<proteinExistence type="inferred from homology"/>
<organism evidence="11 12">
    <name type="scientific">Paenibacillus selenitireducens</name>
    <dbReference type="NCBI Taxonomy" id="1324314"/>
    <lineage>
        <taxon>Bacteria</taxon>
        <taxon>Bacillati</taxon>
        <taxon>Bacillota</taxon>
        <taxon>Bacilli</taxon>
        <taxon>Bacillales</taxon>
        <taxon>Paenibacillaceae</taxon>
        <taxon>Paenibacillus</taxon>
    </lineage>
</organism>
<comment type="subcellular location">
    <subcellularLocation>
        <location evidence="1">Cell membrane</location>
    </subcellularLocation>
</comment>
<evidence type="ECO:0000256" key="5">
    <source>
        <dbReference type="ARBA" id="ARBA00029447"/>
    </source>
</evidence>
<dbReference type="SUPFAM" id="SSF58104">
    <property type="entry name" value="Methyl-accepting chemotaxis protein (MCP) signaling domain"/>
    <property type="match status" value="1"/>
</dbReference>
<dbReference type="SMART" id="SM00283">
    <property type="entry name" value="MA"/>
    <property type="match status" value="1"/>
</dbReference>
<dbReference type="CDD" id="cd11386">
    <property type="entry name" value="MCP_signal"/>
    <property type="match status" value="1"/>
</dbReference>
<name>A0A1T2XAE4_9BACL</name>
<accession>A0A1T2XAE4</accession>
<evidence type="ECO:0000313" key="12">
    <source>
        <dbReference type="Proteomes" id="UP000190188"/>
    </source>
</evidence>
<dbReference type="CDD" id="cd06225">
    <property type="entry name" value="HAMP"/>
    <property type="match status" value="1"/>
</dbReference>
<feature type="transmembrane region" description="Helical" evidence="8">
    <location>
        <begin position="12"/>
        <end position="32"/>
    </location>
</feature>
<dbReference type="STRING" id="1324314.BVG16_17125"/>
<feature type="domain" description="HAMP" evidence="10">
    <location>
        <begin position="217"/>
        <end position="269"/>
    </location>
</feature>
<dbReference type="SMART" id="SM00304">
    <property type="entry name" value="HAMP"/>
    <property type="match status" value="1"/>
</dbReference>
<comment type="caution">
    <text evidence="11">The sequence shown here is derived from an EMBL/GenBank/DDBJ whole genome shotgun (WGS) entry which is preliminary data.</text>
</comment>
<keyword evidence="7" id="KW-0175">Coiled coil</keyword>